<dbReference type="AlphaFoldDB" id="A0A418Q185"/>
<accession>A0A418Q185</accession>
<dbReference type="RefSeq" id="WP_119530556.1">
    <property type="nucleotide sequence ID" value="NZ_QXTF01000001.1"/>
</dbReference>
<evidence type="ECO:0000256" key="5">
    <source>
        <dbReference type="ARBA" id="ARBA00022989"/>
    </source>
</evidence>
<dbReference type="Pfam" id="PF01694">
    <property type="entry name" value="Rhomboid"/>
    <property type="match status" value="1"/>
</dbReference>
<organism evidence="9 10">
    <name type="scientific">Sphingomonas edaphi</name>
    <dbReference type="NCBI Taxonomy" id="2315689"/>
    <lineage>
        <taxon>Bacteria</taxon>
        <taxon>Pseudomonadati</taxon>
        <taxon>Pseudomonadota</taxon>
        <taxon>Alphaproteobacteria</taxon>
        <taxon>Sphingomonadales</taxon>
        <taxon>Sphingomonadaceae</taxon>
        <taxon>Sphingomonas</taxon>
    </lineage>
</organism>
<dbReference type="SUPFAM" id="SSF144091">
    <property type="entry name" value="Rhomboid-like"/>
    <property type="match status" value="1"/>
</dbReference>
<dbReference type="GO" id="GO:0004252">
    <property type="term" value="F:serine-type endopeptidase activity"/>
    <property type="evidence" value="ECO:0007669"/>
    <property type="project" value="InterPro"/>
</dbReference>
<proteinExistence type="predicted"/>
<dbReference type="GO" id="GO:0016020">
    <property type="term" value="C:membrane"/>
    <property type="evidence" value="ECO:0007669"/>
    <property type="project" value="UniProtKB-SubCell"/>
</dbReference>
<dbReference type="Gene3D" id="1.20.1540.10">
    <property type="entry name" value="Rhomboid-like"/>
    <property type="match status" value="1"/>
</dbReference>
<dbReference type="InterPro" id="IPR022764">
    <property type="entry name" value="Peptidase_S54_rhomboid_dom"/>
</dbReference>
<keyword evidence="3" id="KW-0997">Cell inner membrane</keyword>
<keyword evidence="5 7" id="KW-1133">Transmembrane helix</keyword>
<feature type="transmembrane region" description="Helical" evidence="7">
    <location>
        <begin position="149"/>
        <end position="168"/>
    </location>
</feature>
<evidence type="ECO:0000256" key="3">
    <source>
        <dbReference type="ARBA" id="ARBA00022519"/>
    </source>
</evidence>
<feature type="transmembrane region" description="Helical" evidence="7">
    <location>
        <begin position="61"/>
        <end position="80"/>
    </location>
</feature>
<evidence type="ECO:0000256" key="2">
    <source>
        <dbReference type="ARBA" id="ARBA00022475"/>
    </source>
</evidence>
<evidence type="ECO:0000256" key="6">
    <source>
        <dbReference type="ARBA" id="ARBA00023136"/>
    </source>
</evidence>
<dbReference type="PANTHER" id="PTHR43066:SF26">
    <property type="entry name" value="RHOMBOID PROTEASE GLPG"/>
    <property type="match status" value="1"/>
</dbReference>
<evidence type="ECO:0000256" key="1">
    <source>
        <dbReference type="ARBA" id="ARBA00004141"/>
    </source>
</evidence>
<feature type="transmembrane region" description="Helical" evidence="7">
    <location>
        <begin position="92"/>
        <end position="111"/>
    </location>
</feature>
<dbReference type="PANTHER" id="PTHR43066">
    <property type="entry name" value="RHOMBOID-RELATED PROTEIN"/>
    <property type="match status" value="1"/>
</dbReference>
<name>A0A418Q185_9SPHN</name>
<dbReference type="EMBL" id="QXTF01000001">
    <property type="protein sequence ID" value="RIX31570.1"/>
    <property type="molecule type" value="Genomic_DNA"/>
</dbReference>
<evidence type="ECO:0000256" key="4">
    <source>
        <dbReference type="ARBA" id="ARBA00022692"/>
    </source>
</evidence>
<evidence type="ECO:0000313" key="9">
    <source>
        <dbReference type="EMBL" id="RIX31570.1"/>
    </source>
</evidence>
<keyword evidence="9" id="KW-0645">Protease</keyword>
<keyword evidence="9" id="KW-0378">Hydrolase</keyword>
<keyword evidence="6 7" id="KW-0472">Membrane</keyword>
<feature type="transmembrane region" description="Helical" evidence="7">
    <location>
        <begin position="6"/>
        <end position="24"/>
    </location>
</feature>
<evidence type="ECO:0000259" key="8">
    <source>
        <dbReference type="Pfam" id="PF01694"/>
    </source>
</evidence>
<dbReference type="GO" id="GO:0006508">
    <property type="term" value="P:proteolysis"/>
    <property type="evidence" value="ECO:0007669"/>
    <property type="project" value="UniProtKB-KW"/>
</dbReference>
<protein>
    <submittedName>
        <fullName evidence="9">Rhomboid family intramembrane serine protease</fullName>
    </submittedName>
</protein>
<feature type="domain" description="Peptidase S54 rhomboid" evidence="8">
    <location>
        <begin position="58"/>
        <end position="197"/>
    </location>
</feature>
<evidence type="ECO:0000256" key="7">
    <source>
        <dbReference type="SAM" id="Phobius"/>
    </source>
</evidence>
<comment type="caution">
    <text evidence="9">The sequence shown here is derived from an EMBL/GenBank/DDBJ whole genome shotgun (WGS) entry which is preliminary data.</text>
</comment>
<gene>
    <name evidence="9" type="ORF">D3M59_00655</name>
</gene>
<dbReference type="OrthoDB" id="9813074at2"/>
<evidence type="ECO:0000313" key="10">
    <source>
        <dbReference type="Proteomes" id="UP000285023"/>
    </source>
</evidence>
<dbReference type="InterPro" id="IPR035952">
    <property type="entry name" value="Rhomboid-like_sf"/>
</dbReference>
<comment type="subcellular location">
    <subcellularLocation>
        <location evidence="1">Membrane</location>
        <topology evidence="1">Multi-pass membrane protein</topology>
    </subcellularLocation>
</comment>
<keyword evidence="4 7" id="KW-0812">Transmembrane</keyword>
<dbReference type="Proteomes" id="UP000285023">
    <property type="component" value="Unassembled WGS sequence"/>
</dbReference>
<reference evidence="9 10" key="1">
    <citation type="submission" date="2018-09" db="EMBL/GenBank/DDBJ databases">
        <title>Sphingomonas sp. DAC4.</title>
        <authorList>
            <person name="Seo T."/>
        </authorList>
    </citation>
    <scope>NUCLEOTIDE SEQUENCE [LARGE SCALE GENOMIC DNA]</scope>
    <source>
        <strain evidence="9 10">DAC4</strain>
    </source>
</reference>
<keyword evidence="2" id="KW-1003">Cell membrane</keyword>
<keyword evidence="10" id="KW-1185">Reference proteome</keyword>
<feature type="transmembrane region" description="Helical" evidence="7">
    <location>
        <begin position="174"/>
        <end position="195"/>
    </location>
</feature>
<feature type="transmembrane region" description="Helical" evidence="7">
    <location>
        <begin position="117"/>
        <end position="137"/>
    </location>
</feature>
<sequence length="207" mass="21840">MLRLRSATAIIALVTVAISALAILSGLDRFVMMGGFIPARLSGIITFSGALPGWLTPWTSAVLHGSWLHLIINMVMLAIAGSQVERVVGGSGLVLAYIIGAGAAAAAQFATDPGSPVPMVGASGAISALFGLYAVFFGRPKQITQNQKVNRWIHIGWLLVAWVALQWMSEFLAGGQGVMLATPAHIGGFVAGLALHRPLLLWRYRKA</sequence>